<dbReference type="OMA" id="FPFRREF"/>
<dbReference type="Proteomes" id="UP000001593">
    <property type="component" value="Unassembled WGS sequence"/>
</dbReference>
<evidence type="ECO:0000313" key="15">
    <source>
        <dbReference type="EMBL" id="EDO43485.1"/>
    </source>
</evidence>
<evidence type="ECO:0000256" key="3">
    <source>
        <dbReference type="ARBA" id="ARBA00005189"/>
    </source>
</evidence>
<dbReference type="PANTHER" id="PTHR12317">
    <property type="entry name" value="DIACYLGLYCEROL O-ACYLTRANSFERASE"/>
    <property type="match status" value="1"/>
</dbReference>
<accession>A7RYM1</accession>
<evidence type="ECO:0000256" key="13">
    <source>
        <dbReference type="ARBA" id="ARBA00023315"/>
    </source>
</evidence>
<keyword evidence="13" id="KW-0012">Acyltransferase</keyword>
<keyword evidence="5" id="KW-0444">Lipid biosynthesis</keyword>
<comment type="subcellular location">
    <subcellularLocation>
        <location evidence="1 14">Endoplasmic reticulum membrane</location>
        <topology evidence="1 14">Multi-pass membrane protein</topology>
    </subcellularLocation>
</comment>
<dbReference type="eggNOG" id="KOG0831">
    <property type="taxonomic scope" value="Eukaryota"/>
</dbReference>
<evidence type="ECO:0000256" key="12">
    <source>
        <dbReference type="ARBA" id="ARBA00023136"/>
    </source>
</evidence>
<comment type="caution">
    <text evidence="14">Lacks conserved residue(s) required for the propagation of feature annotation.</text>
</comment>
<feature type="transmembrane region" description="Helical" evidence="14">
    <location>
        <begin position="15"/>
        <end position="38"/>
    </location>
</feature>
<comment type="similarity">
    <text evidence="4 14">Belongs to the diacylglycerol acyltransferase family.</text>
</comment>
<evidence type="ECO:0000256" key="7">
    <source>
        <dbReference type="ARBA" id="ARBA00022692"/>
    </source>
</evidence>
<keyword evidence="12 14" id="KW-0472">Membrane</keyword>
<protein>
    <recommendedName>
        <fullName evidence="14">Acyltransferase</fullName>
        <ecNumber evidence="14">2.3.1.-</ecNumber>
    </recommendedName>
</protein>
<keyword evidence="6 14" id="KW-0808">Transferase</keyword>
<dbReference type="GO" id="GO:0004144">
    <property type="term" value="F:diacylglycerol O-acyltransferase activity"/>
    <property type="evidence" value="ECO:0000318"/>
    <property type="project" value="GO_Central"/>
</dbReference>
<keyword evidence="8" id="KW-0319">Glycerol metabolism</keyword>
<dbReference type="STRING" id="45351.A7RYM1"/>
<comment type="pathway">
    <text evidence="3">Lipid metabolism.</text>
</comment>
<dbReference type="HOGENOM" id="CLU_023995_0_1_1"/>
<evidence type="ECO:0000256" key="1">
    <source>
        <dbReference type="ARBA" id="ARBA00004477"/>
    </source>
</evidence>
<dbReference type="GO" id="GO:0006071">
    <property type="term" value="P:glycerol metabolic process"/>
    <property type="evidence" value="ECO:0007669"/>
    <property type="project" value="UniProtKB-KW"/>
</dbReference>
<keyword evidence="10 14" id="KW-1133">Transmembrane helix</keyword>
<evidence type="ECO:0000256" key="8">
    <source>
        <dbReference type="ARBA" id="ARBA00022798"/>
    </source>
</evidence>
<dbReference type="KEGG" id="nve:5515481"/>
<organism evidence="15 16">
    <name type="scientific">Nematostella vectensis</name>
    <name type="common">Starlet sea anemone</name>
    <dbReference type="NCBI Taxonomy" id="45351"/>
    <lineage>
        <taxon>Eukaryota</taxon>
        <taxon>Metazoa</taxon>
        <taxon>Cnidaria</taxon>
        <taxon>Anthozoa</taxon>
        <taxon>Hexacorallia</taxon>
        <taxon>Actiniaria</taxon>
        <taxon>Edwardsiidae</taxon>
        <taxon>Nematostella</taxon>
    </lineage>
</organism>
<dbReference type="CDD" id="cd07987">
    <property type="entry name" value="LPLAT_MGAT-like"/>
    <property type="match status" value="1"/>
</dbReference>
<dbReference type="InterPro" id="IPR007130">
    <property type="entry name" value="DAGAT"/>
</dbReference>
<proteinExistence type="inferred from homology"/>
<dbReference type="Pfam" id="PF03982">
    <property type="entry name" value="DAGAT"/>
    <property type="match status" value="1"/>
</dbReference>
<evidence type="ECO:0000256" key="2">
    <source>
        <dbReference type="ARBA" id="ARBA00004771"/>
    </source>
</evidence>
<dbReference type="PhylomeDB" id="A7RYM1"/>
<evidence type="ECO:0000256" key="4">
    <source>
        <dbReference type="ARBA" id="ARBA00005420"/>
    </source>
</evidence>
<dbReference type="OrthoDB" id="264532at2759"/>
<dbReference type="GO" id="GO:0005789">
    <property type="term" value="C:endoplasmic reticulum membrane"/>
    <property type="evidence" value="ECO:0000318"/>
    <property type="project" value="GO_Central"/>
</dbReference>
<sequence length="314" mass="35802">MCTIFFLGHTLGTILAIYLVLSPCAVIAIIYLTWFYAFDLDISRQGGRRFEFFRYLKTWHFFRDYFPIKLIRTKRLDPKRNYVFGYHPHGIMCIGAWLNFATEATGFSQLFPGIKPYLLTLTLMFKFPFFRDFVMAGGVCEVSKESVEHVLSREGTGNAAVIVIGGAAESLDARPGSHKLTLKNRKGFVKYALKHGASLVPVYSFGENELYCQMDNPEGSWLRSLQKKLQRMLSFAPPVFFGRGLLPGSLGFLPHKRSVCTVVGAPVIVKRVVPNPSQKEIDRLHKKYITGLINLFQQHKHRYGIPKETRLIIQ</sequence>
<dbReference type="PANTHER" id="PTHR12317:SF0">
    <property type="entry name" value="ACYLTRANSFERASE"/>
    <property type="match status" value="1"/>
</dbReference>
<reference evidence="15 16" key="1">
    <citation type="journal article" date="2007" name="Science">
        <title>Sea anemone genome reveals ancestral eumetazoan gene repertoire and genomic organization.</title>
        <authorList>
            <person name="Putnam N.H."/>
            <person name="Srivastava M."/>
            <person name="Hellsten U."/>
            <person name="Dirks B."/>
            <person name="Chapman J."/>
            <person name="Salamov A."/>
            <person name="Terry A."/>
            <person name="Shapiro H."/>
            <person name="Lindquist E."/>
            <person name="Kapitonov V.V."/>
            <person name="Jurka J."/>
            <person name="Genikhovich G."/>
            <person name="Grigoriev I.V."/>
            <person name="Lucas S.M."/>
            <person name="Steele R.E."/>
            <person name="Finnerty J.R."/>
            <person name="Technau U."/>
            <person name="Martindale M.Q."/>
            <person name="Rokhsar D.S."/>
        </authorList>
    </citation>
    <scope>NUCLEOTIDE SEQUENCE [LARGE SCALE GENOMIC DNA]</scope>
    <source>
        <strain evidence="16">CH2 X CH6</strain>
    </source>
</reference>
<dbReference type="EMBL" id="DS469553">
    <property type="protein sequence ID" value="EDO43485.1"/>
    <property type="molecule type" value="Genomic_DNA"/>
</dbReference>
<name>A7RYM1_NEMVE</name>
<dbReference type="InParanoid" id="A7RYM1"/>
<keyword evidence="16" id="KW-1185">Reference proteome</keyword>
<dbReference type="AlphaFoldDB" id="A7RYM1"/>
<gene>
    <name evidence="15" type="ORF">NEMVEDRAFT_v1g97888</name>
</gene>
<evidence type="ECO:0000313" key="16">
    <source>
        <dbReference type="Proteomes" id="UP000001593"/>
    </source>
</evidence>
<comment type="pathway">
    <text evidence="2">Glycerolipid metabolism; triacylglycerol biosynthesis.</text>
</comment>
<evidence type="ECO:0000256" key="9">
    <source>
        <dbReference type="ARBA" id="ARBA00022824"/>
    </source>
</evidence>
<evidence type="ECO:0000256" key="6">
    <source>
        <dbReference type="ARBA" id="ARBA00022679"/>
    </source>
</evidence>
<dbReference type="GO" id="GO:0019432">
    <property type="term" value="P:triglyceride biosynthetic process"/>
    <property type="evidence" value="ECO:0000318"/>
    <property type="project" value="GO_Central"/>
</dbReference>
<keyword evidence="7 14" id="KW-0812">Transmembrane</keyword>
<evidence type="ECO:0000256" key="11">
    <source>
        <dbReference type="ARBA" id="ARBA00023098"/>
    </source>
</evidence>
<dbReference type="EC" id="2.3.1.-" evidence="14"/>
<keyword evidence="9 14" id="KW-0256">Endoplasmic reticulum</keyword>
<evidence type="ECO:0000256" key="14">
    <source>
        <dbReference type="RuleBase" id="RU367023"/>
    </source>
</evidence>
<evidence type="ECO:0000256" key="10">
    <source>
        <dbReference type="ARBA" id="ARBA00022989"/>
    </source>
</evidence>
<evidence type="ECO:0000256" key="5">
    <source>
        <dbReference type="ARBA" id="ARBA00022516"/>
    </source>
</evidence>
<keyword evidence="11" id="KW-0443">Lipid metabolism</keyword>